<accession>A0A941AS59</accession>
<dbReference type="CDD" id="cd00093">
    <property type="entry name" value="HTH_XRE"/>
    <property type="match status" value="1"/>
</dbReference>
<dbReference type="GO" id="GO:0003677">
    <property type="term" value="F:DNA binding"/>
    <property type="evidence" value="ECO:0007669"/>
    <property type="project" value="InterPro"/>
</dbReference>
<dbReference type="AlphaFoldDB" id="A0A941AS59"/>
<dbReference type="Proteomes" id="UP000674234">
    <property type="component" value="Unassembled WGS sequence"/>
</dbReference>
<evidence type="ECO:0000313" key="2">
    <source>
        <dbReference type="EMBL" id="MBP2707444.1"/>
    </source>
</evidence>
<dbReference type="PANTHER" id="PTHR35010:SF2">
    <property type="entry name" value="BLL4672 PROTEIN"/>
    <property type="match status" value="1"/>
</dbReference>
<dbReference type="Pfam" id="PF17765">
    <property type="entry name" value="MLTR_LBD"/>
    <property type="match status" value="1"/>
</dbReference>
<evidence type="ECO:0000313" key="3">
    <source>
        <dbReference type="Proteomes" id="UP000674234"/>
    </source>
</evidence>
<dbReference type="SUPFAM" id="SSF47413">
    <property type="entry name" value="lambda repressor-like DNA-binding domains"/>
    <property type="match status" value="1"/>
</dbReference>
<dbReference type="InterPro" id="IPR041413">
    <property type="entry name" value="MLTR_LBD"/>
</dbReference>
<dbReference type="Gene3D" id="1.10.260.40">
    <property type="entry name" value="lambda repressor-like DNA-binding domains"/>
    <property type="match status" value="1"/>
</dbReference>
<comment type="caution">
    <text evidence="2">The sequence shown here is derived from an EMBL/GenBank/DDBJ whole genome shotgun (WGS) entry which is preliminary data.</text>
</comment>
<evidence type="ECO:0000259" key="1">
    <source>
        <dbReference type="PROSITE" id="PS50943"/>
    </source>
</evidence>
<dbReference type="PROSITE" id="PS50943">
    <property type="entry name" value="HTH_CROC1"/>
    <property type="match status" value="1"/>
</dbReference>
<dbReference type="EMBL" id="JAFCNB010000019">
    <property type="protein sequence ID" value="MBP2707444.1"/>
    <property type="molecule type" value="Genomic_DNA"/>
</dbReference>
<dbReference type="PANTHER" id="PTHR35010">
    <property type="entry name" value="BLL4672 PROTEIN-RELATED"/>
    <property type="match status" value="1"/>
</dbReference>
<organism evidence="2 3">
    <name type="scientific">Microbispora oryzae</name>
    <dbReference type="NCBI Taxonomy" id="2806554"/>
    <lineage>
        <taxon>Bacteria</taxon>
        <taxon>Bacillati</taxon>
        <taxon>Actinomycetota</taxon>
        <taxon>Actinomycetes</taxon>
        <taxon>Streptosporangiales</taxon>
        <taxon>Streptosporangiaceae</taxon>
        <taxon>Microbispora</taxon>
    </lineage>
</organism>
<name>A0A941AS59_9ACTN</name>
<proteinExistence type="predicted"/>
<keyword evidence="3" id="KW-1185">Reference proteome</keyword>
<gene>
    <name evidence="2" type="ORF">JOL79_27030</name>
</gene>
<dbReference type="Pfam" id="PF13560">
    <property type="entry name" value="HTH_31"/>
    <property type="match status" value="1"/>
</dbReference>
<dbReference type="RefSeq" id="WP_210158703.1">
    <property type="nucleotide sequence ID" value="NZ_JAFCNB010000019.1"/>
</dbReference>
<dbReference type="SMART" id="SM00530">
    <property type="entry name" value="HTH_XRE"/>
    <property type="match status" value="1"/>
</dbReference>
<dbReference type="InterPro" id="IPR001387">
    <property type="entry name" value="Cro/C1-type_HTH"/>
</dbReference>
<dbReference type="InterPro" id="IPR010982">
    <property type="entry name" value="Lambda_DNA-bd_dom_sf"/>
</dbReference>
<sequence length="292" mass="33332">MDSNRLLGDFLRARREATSLEDVGLPRTGQRRTPGLRREEVAMLAGVSTDYYIRLEQGRERRPSEQVLDALSRALELDAPATEHLYELARPRPRRQAYRVEQVSPGLARLLDGWRHTPAFISDRWLNVLATNAMADVLYAGLDHRDNFLRLLFLDPQAKQFYPDWEKSAQLKVALLRATAGRDPDDPVLPELVDELCGRSEEFDRMWARHDVSPRRDEPKRFHHRDVGEMIVSYESFTVDNAPGQQLVIFQAEPGSPSERAFALLAAQVEAERADVMADVRRAVASVGRRHL</sequence>
<feature type="domain" description="HTH cro/C1-type" evidence="1">
    <location>
        <begin position="35"/>
        <end position="82"/>
    </location>
</feature>
<dbReference type="Gene3D" id="3.30.450.180">
    <property type="match status" value="1"/>
</dbReference>
<reference evidence="2" key="1">
    <citation type="submission" date="2021-02" db="EMBL/GenBank/DDBJ databases">
        <title>Draft genome sequence of Microbispora sp. RL4-1S isolated from rice leaves in Thailand.</title>
        <authorList>
            <person name="Muangham S."/>
            <person name="Duangmal K."/>
        </authorList>
    </citation>
    <scope>NUCLEOTIDE SEQUENCE</scope>
    <source>
        <strain evidence="2">RL4-1S</strain>
    </source>
</reference>
<protein>
    <submittedName>
        <fullName evidence="2">Helix-turn-helix domain-containing protein</fullName>
    </submittedName>
</protein>